<evidence type="ECO:0000313" key="2">
    <source>
        <dbReference type="Proteomes" id="UP000015102"/>
    </source>
</evidence>
<name>T1GCU0_MEGSC</name>
<evidence type="ECO:0000313" key="1">
    <source>
        <dbReference type="EnsemblMetazoa" id="MESCA001113-PA"/>
    </source>
</evidence>
<accession>T1GCU0</accession>
<dbReference type="AlphaFoldDB" id="T1GCU0"/>
<keyword evidence="2" id="KW-1185">Reference proteome</keyword>
<dbReference type="EnsemblMetazoa" id="MESCA001113-RA">
    <property type="protein sequence ID" value="MESCA001113-PA"/>
    <property type="gene ID" value="MESCA001113"/>
</dbReference>
<dbReference type="Proteomes" id="UP000015102">
    <property type="component" value="Unassembled WGS sequence"/>
</dbReference>
<proteinExistence type="predicted"/>
<reference evidence="1" key="2">
    <citation type="submission" date="2015-06" db="UniProtKB">
        <authorList>
            <consortium name="EnsemblMetazoa"/>
        </authorList>
    </citation>
    <scope>IDENTIFICATION</scope>
</reference>
<organism evidence="1 2">
    <name type="scientific">Megaselia scalaris</name>
    <name type="common">Humpbacked fly</name>
    <name type="synonym">Phora scalaris</name>
    <dbReference type="NCBI Taxonomy" id="36166"/>
    <lineage>
        <taxon>Eukaryota</taxon>
        <taxon>Metazoa</taxon>
        <taxon>Ecdysozoa</taxon>
        <taxon>Arthropoda</taxon>
        <taxon>Hexapoda</taxon>
        <taxon>Insecta</taxon>
        <taxon>Pterygota</taxon>
        <taxon>Neoptera</taxon>
        <taxon>Endopterygota</taxon>
        <taxon>Diptera</taxon>
        <taxon>Brachycera</taxon>
        <taxon>Muscomorpha</taxon>
        <taxon>Platypezoidea</taxon>
        <taxon>Phoridae</taxon>
        <taxon>Megaseliini</taxon>
        <taxon>Megaselia</taxon>
    </lineage>
</organism>
<sequence>YIKCLLQTLPYPIPQPKPTRRPNYKIELIRAWLIQVLAEILVTLAHFPGKANALMRKIPAWNPFDSKSSIVDKPSVEDMMKRPQYMLLDESETSEVEQVLFDEPEK</sequence>
<dbReference type="EMBL" id="CAQQ02058828">
    <property type="status" value="NOT_ANNOTATED_CDS"/>
    <property type="molecule type" value="Genomic_DNA"/>
</dbReference>
<dbReference type="EMBL" id="CAQQ02058829">
    <property type="status" value="NOT_ANNOTATED_CDS"/>
    <property type="molecule type" value="Genomic_DNA"/>
</dbReference>
<dbReference type="HOGENOM" id="CLU_2229848_0_0_1"/>
<protein>
    <submittedName>
        <fullName evidence="1">Uncharacterized protein</fullName>
    </submittedName>
</protein>
<reference evidence="2" key="1">
    <citation type="submission" date="2013-02" db="EMBL/GenBank/DDBJ databases">
        <authorList>
            <person name="Hughes D."/>
        </authorList>
    </citation>
    <scope>NUCLEOTIDE SEQUENCE</scope>
    <source>
        <strain>Durham</strain>
        <strain evidence="2">NC isolate 2 -- Noor lab</strain>
    </source>
</reference>